<dbReference type="Gene3D" id="1.10.3210.10">
    <property type="entry name" value="Hypothetical protein af1432"/>
    <property type="match status" value="1"/>
</dbReference>
<dbReference type="CDD" id="cd00077">
    <property type="entry name" value="HDc"/>
    <property type="match status" value="1"/>
</dbReference>
<sequence length="229" mass="24632">MRPSSPPLSYAGVELPRSELAVSALRYAAELTDPVVFRHSLRGYLFGRAIGETRALRAGADYDDELMFVASVLHDIGVSDAGNGDERFEVDGADLAVGFLREHGLSQDRAAVAWDAIALHTFEGIGARKGPEVMLCHAGITADILGRGRELLPAGFADRVHAELPREDLAYVLTDAIVAQALDNPRKAGPLSFPGQLVRRHLPQGALPDWYDLIADAGWGDRPARDGNG</sequence>
<accession>A0ABW7PB23</accession>
<keyword evidence="3" id="KW-1185">Reference proteome</keyword>
<name>A0ABW7PB23_9ACTN</name>
<dbReference type="EMBL" id="JBBDHD010000020">
    <property type="protein sequence ID" value="MFH7595563.1"/>
    <property type="molecule type" value="Genomic_DNA"/>
</dbReference>
<dbReference type="PANTHER" id="PTHR35569">
    <property type="entry name" value="CYANAMIDE HYDRATASE DDI2-RELATED"/>
    <property type="match status" value="1"/>
</dbReference>
<proteinExistence type="predicted"/>
<organism evidence="2 3">
    <name type="scientific">Streptomyces racemochromogenes</name>
    <dbReference type="NCBI Taxonomy" id="67353"/>
    <lineage>
        <taxon>Bacteria</taxon>
        <taxon>Bacillati</taxon>
        <taxon>Actinomycetota</taxon>
        <taxon>Actinomycetes</taxon>
        <taxon>Kitasatosporales</taxon>
        <taxon>Streptomycetaceae</taxon>
        <taxon>Streptomyces</taxon>
    </lineage>
</organism>
<comment type="caution">
    <text evidence="2">The sequence shown here is derived from an EMBL/GenBank/DDBJ whole genome shotgun (WGS) entry which is preliminary data.</text>
</comment>
<reference evidence="2 3" key="1">
    <citation type="submission" date="2024-03" db="EMBL/GenBank/DDBJ databases">
        <title>Whole genome sequencing of Streptomyces racemochromogenes, to identify antimicrobial biosynthetic gene clusters.</title>
        <authorList>
            <person name="Suryawanshi P."/>
            <person name="Krishnaraj P.U."/>
            <person name="Arun Y.P."/>
            <person name="Suryawanshi M.P."/>
            <person name="Rakshit O."/>
        </authorList>
    </citation>
    <scope>NUCLEOTIDE SEQUENCE [LARGE SCALE GENOMIC DNA]</scope>
    <source>
        <strain evidence="2 3">AUDT626</strain>
    </source>
</reference>
<dbReference type="Proteomes" id="UP001610631">
    <property type="component" value="Unassembled WGS sequence"/>
</dbReference>
<dbReference type="InterPro" id="IPR003607">
    <property type="entry name" value="HD/PDEase_dom"/>
</dbReference>
<protein>
    <submittedName>
        <fullName evidence="2">HD domain-containing protein</fullName>
    </submittedName>
</protein>
<evidence type="ECO:0000259" key="1">
    <source>
        <dbReference type="Pfam" id="PF01966"/>
    </source>
</evidence>
<dbReference type="RefSeq" id="WP_395509420.1">
    <property type="nucleotide sequence ID" value="NZ_JBBDHD010000020.1"/>
</dbReference>
<gene>
    <name evidence="2" type="ORF">WDV06_10745</name>
</gene>
<dbReference type="SUPFAM" id="SSF109604">
    <property type="entry name" value="HD-domain/PDEase-like"/>
    <property type="match status" value="1"/>
</dbReference>
<evidence type="ECO:0000313" key="2">
    <source>
        <dbReference type="EMBL" id="MFH7595563.1"/>
    </source>
</evidence>
<dbReference type="InterPro" id="IPR006674">
    <property type="entry name" value="HD_domain"/>
</dbReference>
<evidence type="ECO:0000313" key="3">
    <source>
        <dbReference type="Proteomes" id="UP001610631"/>
    </source>
</evidence>
<dbReference type="Pfam" id="PF01966">
    <property type="entry name" value="HD"/>
    <property type="match status" value="1"/>
</dbReference>
<dbReference type="PANTHER" id="PTHR35569:SF1">
    <property type="entry name" value="CYANAMIDE HYDRATASE DDI2-RELATED"/>
    <property type="match status" value="1"/>
</dbReference>
<feature type="domain" description="HD" evidence="1">
    <location>
        <begin position="36"/>
        <end position="132"/>
    </location>
</feature>